<dbReference type="InterPro" id="IPR005149">
    <property type="entry name" value="Tscrpt_reg_PadR_N"/>
</dbReference>
<comment type="caution">
    <text evidence="2">The sequence shown here is derived from an EMBL/GenBank/DDBJ whole genome shotgun (WGS) entry which is preliminary data.</text>
</comment>
<dbReference type="PANTHER" id="PTHR33169:SF14">
    <property type="entry name" value="TRANSCRIPTIONAL REGULATOR RV3488"/>
    <property type="match status" value="1"/>
</dbReference>
<keyword evidence="3" id="KW-1185">Reference proteome</keyword>
<protein>
    <submittedName>
        <fullName evidence="2">PadR family transcriptional regulator PadR</fullName>
    </submittedName>
</protein>
<dbReference type="Pfam" id="PF03551">
    <property type="entry name" value="PadR"/>
    <property type="match status" value="1"/>
</dbReference>
<dbReference type="InterPro" id="IPR036388">
    <property type="entry name" value="WH-like_DNA-bd_sf"/>
</dbReference>
<accession>A0A7W7H6J1</accession>
<name>A0A7W7H6J1_9ACTN</name>
<proteinExistence type="predicted"/>
<dbReference type="Gene3D" id="1.10.10.10">
    <property type="entry name" value="Winged helix-like DNA-binding domain superfamily/Winged helix DNA-binding domain"/>
    <property type="match status" value="1"/>
</dbReference>
<dbReference type="EMBL" id="JACHNB010000001">
    <property type="protein sequence ID" value="MBB4744920.1"/>
    <property type="molecule type" value="Genomic_DNA"/>
</dbReference>
<dbReference type="InterPro" id="IPR052509">
    <property type="entry name" value="Metal_resp_DNA-bind_regulator"/>
</dbReference>
<dbReference type="InterPro" id="IPR036390">
    <property type="entry name" value="WH_DNA-bd_sf"/>
</dbReference>
<evidence type="ECO:0000313" key="3">
    <source>
        <dbReference type="Proteomes" id="UP000546162"/>
    </source>
</evidence>
<dbReference type="SUPFAM" id="SSF46785">
    <property type="entry name" value="Winged helix' DNA-binding domain"/>
    <property type="match status" value="1"/>
</dbReference>
<sequence>MTESHDPQLLKGVLSLLLLHLLAERESYGYEVVQRLQAAGFTDVLEGSVYPALNRLQRDGLLGTRLVPSPNGPARKYYRLSEPGRRALAESTAAWARHVAGVEAVLSRPLSEAAGHEGGH</sequence>
<reference evidence="2 3" key="1">
    <citation type="submission" date="2020-08" db="EMBL/GenBank/DDBJ databases">
        <title>Sequencing the genomes of 1000 actinobacteria strains.</title>
        <authorList>
            <person name="Klenk H.-P."/>
        </authorList>
    </citation>
    <scope>NUCLEOTIDE SEQUENCE [LARGE SCALE GENOMIC DNA]</scope>
    <source>
        <strain evidence="2 3">DSM 45809</strain>
    </source>
</reference>
<evidence type="ECO:0000259" key="1">
    <source>
        <dbReference type="Pfam" id="PF03551"/>
    </source>
</evidence>
<dbReference type="AlphaFoldDB" id="A0A7W7H6J1"/>
<dbReference type="Proteomes" id="UP000546162">
    <property type="component" value="Unassembled WGS sequence"/>
</dbReference>
<dbReference type="RefSeq" id="WP_185045110.1">
    <property type="nucleotide sequence ID" value="NZ_BAABFG010000005.1"/>
</dbReference>
<gene>
    <name evidence="2" type="ORF">BJY16_008379</name>
</gene>
<evidence type="ECO:0000313" key="2">
    <source>
        <dbReference type="EMBL" id="MBB4744920.1"/>
    </source>
</evidence>
<dbReference type="PANTHER" id="PTHR33169">
    <property type="entry name" value="PADR-FAMILY TRANSCRIPTIONAL REGULATOR"/>
    <property type="match status" value="1"/>
</dbReference>
<feature type="domain" description="Transcription regulator PadR N-terminal" evidence="1">
    <location>
        <begin position="18"/>
        <end position="90"/>
    </location>
</feature>
<organism evidence="2 3">
    <name type="scientific">Actinoplanes octamycinicus</name>
    <dbReference type="NCBI Taxonomy" id="135948"/>
    <lineage>
        <taxon>Bacteria</taxon>
        <taxon>Bacillati</taxon>
        <taxon>Actinomycetota</taxon>
        <taxon>Actinomycetes</taxon>
        <taxon>Micromonosporales</taxon>
        <taxon>Micromonosporaceae</taxon>
        <taxon>Actinoplanes</taxon>
    </lineage>
</organism>